<evidence type="ECO:0000313" key="2">
    <source>
        <dbReference type="EMBL" id="CAF1338321.1"/>
    </source>
</evidence>
<evidence type="ECO:0000313" key="3">
    <source>
        <dbReference type="Proteomes" id="UP000663889"/>
    </source>
</evidence>
<comment type="caution">
    <text evidence="2">The sequence shown here is derived from an EMBL/GenBank/DDBJ whole genome shotgun (WGS) entry which is preliminary data.</text>
</comment>
<name>A0A815GHE3_9BILA</name>
<dbReference type="Proteomes" id="UP000663889">
    <property type="component" value="Unassembled WGS sequence"/>
</dbReference>
<dbReference type="EMBL" id="CAJNOU010002645">
    <property type="protein sequence ID" value="CAF1338321.1"/>
    <property type="molecule type" value="Genomic_DNA"/>
</dbReference>
<reference evidence="2" key="1">
    <citation type="submission" date="2021-02" db="EMBL/GenBank/DDBJ databases">
        <authorList>
            <person name="Nowell W R."/>
        </authorList>
    </citation>
    <scope>NUCLEOTIDE SEQUENCE</scope>
</reference>
<accession>A0A815GHE3</accession>
<gene>
    <name evidence="2" type="ORF">SEV965_LOCUS28208</name>
</gene>
<sequence>SSCPQRFSATANQLLENLKRRGGSTSSTGSLVKHYNQQQSS</sequence>
<evidence type="ECO:0000256" key="1">
    <source>
        <dbReference type="SAM" id="MobiDB-lite"/>
    </source>
</evidence>
<protein>
    <submittedName>
        <fullName evidence="2">Uncharacterized protein</fullName>
    </submittedName>
</protein>
<proteinExistence type="predicted"/>
<feature type="non-terminal residue" evidence="2">
    <location>
        <position position="1"/>
    </location>
</feature>
<dbReference type="AlphaFoldDB" id="A0A815GHE3"/>
<feature type="region of interest" description="Disordered" evidence="1">
    <location>
        <begin position="20"/>
        <end position="41"/>
    </location>
</feature>
<organism evidence="2 3">
    <name type="scientific">Rotaria sordida</name>
    <dbReference type="NCBI Taxonomy" id="392033"/>
    <lineage>
        <taxon>Eukaryota</taxon>
        <taxon>Metazoa</taxon>
        <taxon>Spiralia</taxon>
        <taxon>Gnathifera</taxon>
        <taxon>Rotifera</taxon>
        <taxon>Eurotatoria</taxon>
        <taxon>Bdelloidea</taxon>
        <taxon>Philodinida</taxon>
        <taxon>Philodinidae</taxon>
        <taxon>Rotaria</taxon>
    </lineage>
</organism>